<feature type="signal peptide" evidence="1">
    <location>
        <begin position="1"/>
        <end position="22"/>
    </location>
</feature>
<dbReference type="InterPro" id="IPR013780">
    <property type="entry name" value="Glyco_hydro_b"/>
</dbReference>
<proteinExistence type="predicted"/>
<dbReference type="OrthoDB" id="9758333at2"/>
<protein>
    <submittedName>
        <fullName evidence="3">Cellulase</fullName>
    </submittedName>
</protein>
<dbReference type="SUPFAM" id="SSF49785">
    <property type="entry name" value="Galactose-binding domain-like"/>
    <property type="match status" value="1"/>
</dbReference>
<sequence length="711" mass="78619">MKCIRKQCLFVSLIAICSSVIGLGQTIRVDISHPTNSFVPNESLGAGIDRIGAAAAAKYFSEPPSKAVLDAGWQPVTYRQNTELAVEAWHWNPQGTWSDPSGKGYFTGSAEPGPEIIKHSYGYVLPHRGFTRNDGTDTSGFGRMTDGDLNTYWKSNPYLTKHFTGQEDSEHPQWIVIDLATTQSINALRIAWAEPYAKQYLIQYWTGDDAIKLPSKGSWVAFPAGVVSAGKGGTVTHQLSNSPMPVRFLRVWMTEPSNTCDTHGSADIRNCVGYAIREVFIGTTDRNGFHDVARHTPDQDQTTTYCSSIDPWHEPSDLGSTQHEHVGMDLFYRSGYTRGLPAMIPTALLYGTPEDSAAEIAYVEKRGYPISYVELGEEPDGQYTLPEDDAELYLQWARAIHKVDPKLKLGGPVFTGQNEDILSWPDAQGQTSWTRRFLNYLRARGGLRELAFFSFEHYPFEPCKVNWSSLYDEPQLMTHIMQVWRDDGLPADVPMFVTESNITWNSGESSVDIFGALWLADYVGSFFTAGGKGLYYFHYLPLGVHPGCNQSGGTFGMFTTKGNFEVDKPTSQFFSSQLINTEWVQPGDGVHETYAATGDLMDAAGHALITAYAVKRPDGQWSLLVVNRDQENAHKVTIDFSDSGRGKTGFAGPVQLLTFGSTQYKWNPTREGGFPDPDGPVAKSSINASADTVYELPKASMTVIRGSLSHQ</sequence>
<keyword evidence="4" id="KW-1185">Reference proteome</keyword>
<feature type="domain" description="F5/8 type C" evidence="2">
    <location>
        <begin position="111"/>
        <end position="251"/>
    </location>
</feature>
<dbReference type="SUPFAM" id="SSF51445">
    <property type="entry name" value="(Trans)glycosidases"/>
    <property type="match status" value="1"/>
</dbReference>
<dbReference type="EnsemblBacteria" id="ABF39432">
    <property type="protein sequence ID" value="ABF39432"/>
    <property type="gene ID" value="Acid345_0427"/>
</dbReference>
<keyword evidence="1" id="KW-0732">Signal</keyword>
<dbReference type="eggNOG" id="COG3664">
    <property type="taxonomic scope" value="Bacteria"/>
</dbReference>
<feature type="chain" id="PRO_5004191811" evidence="1">
    <location>
        <begin position="23"/>
        <end position="711"/>
    </location>
</feature>
<accession>Q1IUL8</accession>
<dbReference type="Gene3D" id="2.60.120.260">
    <property type="entry name" value="Galactose-binding domain-like"/>
    <property type="match status" value="1"/>
</dbReference>
<evidence type="ECO:0000313" key="4">
    <source>
        <dbReference type="Proteomes" id="UP000002432"/>
    </source>
</evidence>
<evidence type="ECO:0000259" key="2">
    <source>
        <dbReference type="PROSITE" id="PS50022"/>
    </source>
</evidence>
<gene>
    <name evidence="3" type="ordered locus">Acid345_0427</name>
</gene>
<dbReference type="PROSITE" id="PS50022">
    <property type="entry name" value="FA58C_3"/>
    <property type="match status" value="1"/>
</dbReference>
<name>Q1IUL8_KORVE</name>
<reference evidence="3 4" key="1">
    <citation type="journal article" date="2009" name="Appl. Environ. Microbiol.">
        <title>Three genomes from the phylum Acidobacteria provide insight into the lifestyles of these microorganisms in soils.</title>
        <authorList>
            <person name="Ward N.L."/>
            <person name="Challacombe J.F."/>
            <person name="Janssen P.H."/>
            <person name="Henrissat B."/>
            <person name="Coutinho P.M."/>
            <person name="Wu M."/>
            <person name="Xie G."/>
            <person name="Haft D.H."/>
            <person name="Sait M."/>
            <person name="Badger J."/>
            <person name="Barabote R.D."/>
            <person name="Bradley B."/>
            <person name="Brettin T.S."/>
            <person name="Brinkac L.M."/>
            <person name="Bruce D."/>
            <person name="Creasy T."/>
            <person name="Daugherty S.C."/>
            <person name="Davidsen T.M."/>
            <person name="DeBoy R.T."/>
            <person name="Detter J.C."/>
            <person name="Dodson R.J."/>
            <person name="Durkin A.S."/>
            <person name="Ganapathy A."/>
            <person name="Gwinn-Giglio M."/>
            <person name="Han C.S."/>
            <person name="Khouri H."/>
            <person name="Kiss H."/>
            <person name="Kothari S.P."/>
            <person name="Madupu R."/>
            <person name="Nelson K.E."/>
            <person name="Nelson W.C."/>
            <person name="Paulsen I."/>
            <person name="Penn K."/>
            <person name="Ren Q."/>
            <person name="Rosovitz M.J."/>
            <person name="Selengut J.D."/>
            <person name="Shrivastava S."/>
            <person name="Sullivan S.A."/>
            <person name="Tapia R."/>
            <person name="Thompson L.S."/>
            <person name="Watkins K.L."/>
            <person name="Yang Q."/>
            <person name="Yu C."/>
            <person name="Zafar N."/>
            <person name="Zhou L."/>
            <person name="Kuske C.R."/>
        </authorList>
    </citation>
    <scope>NUCLEOTIDE SEQUENCE [LARGE SCALE GENOMIC DNA]</scope>
    <source>
        <strain evidence="3 4">Ellin345</strain>
    </source>
</reference>
<dbReference type="STRING" id="204669.Acid345_0427"/>
<dbReference type="HOGENOM" id="CLU_401033_0_0_0"/>
<dbReference type="RefSeq" id="WP_011521234.1">
    <property type="nucleotide sequence ID" value="NC_008009.1"/>
</dbReference>
<dbReference type="Proteomes" id="UP000002432">
    <property type="component" value="Chromosome"/>
</dbReference>
<dbReference type="InterPro" id="IPR017853">
    <property type="entry name" value="GH"/>
</dbReference>
<dbReference type="InterPro" id="IPR008979">
    <property type="entry name" value="Galactose-bd-like_sf"/>
</dbReference>
<dbReference type="Gene3D" id="3.20.20.80">
    <property type="entry name" value="Glycosidases"/>
    <property type="match status" value="1"/>
</dbReference>
<organism evidence="3 4">
    <name type="scientific">Koribacter versatilis (strain Ellin345)</name>
    <dbReference type="NCBI Taxonomy" id="204669"/>
    <lineage>
        <taxon>Bacteria</taxon>
        <taxon>Pseudomonadati</taxon>
        <taxon>Acidobacteriota</taxon>
        <taxon>Terriglobia</taxon>
        <taxon>Terriglobales</taxon>
        <taxon>Candidatus Korobacteraceae</taxon>
        <taxon>Candidatus Korobacter</taxon>
    </lineage>
</organism>
<evidence type="ECO:0000313" key="3">
    <source>
        <dbReference type="EMBL" id="ABF39432.1"/>
    </source>
</evidence>
<dbReference type="Pfam" id="PF22633">
    <property type="entry name" value="F5_F8_type_C_2"/>
    <property type="match status" value="1"/>
</dbReference>
<dbReference type="Gene3D" id="2.60.40.1180">
    <property type="entry name" value="Golgi alpha-mannosidase II"/>
    <property type="match status" value="1"/>
</dbReference>
<evidence type="ECO:0000256" key="1">
    <source>
        <dbReference type="SAM" id="SignalP"/>
    </source>
</evidence>
<dbReference type="EMBL" id="CP000360">
    <property type="protein sequence ID" value="ABF39432.1"/>
    <property type="molecule type" value="Genomic_DNA"/>
</dbReference>
<dbReference type="AlphaFoldDB" id="Q1IUL8"/>
<dbReference type="InterPro" id="IPR000421">
    <property type="entry name" value="FA58C"/>
</dbReference>
<dbReference type="KEGG" id="aba:Acid345_0427"/>